<accession>A0A1M5CET5</accession>
<evidence type="ECO:0000313" key="3">
    <source>
        <dbReference type="EMBL" id="SHF53284.1"/>
    </source>
</evidence>
<dbReference type="EMBL" id="FQVU01000001">
    <property type="protein sequence ID" value="SHF53284.1"/>
    <property type="molecule type" value="Genomic_DNA"/>
</dbReference>
<dbReference type="STRING" id="1206085.SAMN05443575_0220"/>
<keyword evidence="4" id="KW-1185">Reference proteome</keyword>
<name>A0A1M5CET5_9ACTN</name>
<keyword evidence="2" id="KW-0812">Transmembrane</keyword>
<feature type="region of interest" description="Disordered" evidence="1">
    <location>
        <begin position="44"/>
        <end position="117"/>
    </location>
</feature>
<dbReference type="Proteomes" id="UP000186132">
    <property type="component" value="Unassembled WGS sequence"/>
</dbReference>
<organism evidence="3 4">
    <name type="scientific">Jatrophihabitans endophyticus</name>
    <dbReference type="NCBI Taxonomy" id="1206085"/>
    <lineage>
        <taxon>Bacteria</taxon>
        <taxon>Bacillati</taxon>
        <taxon>Actinomycetota</taxon>
        <taxon>Actinomycetes</taxon>
        <taxon>Jatrophihabitantales</taxon>
        <taxon>Jatrophihabitantaceae</taxon>
        <taxon>Jatrophihabitans</taxon>
    </lineage>
</organism>
<gene>
    <name evidence="3" type="ORF">SAMN05443575_0220</name>
</gene>
<protein>
    <submittedName>
        <fullName evidence="3">Uncharacterized protein</fullName>
    </submittedName>
</protein>
<dbReference type="RefSeq" id="WP_073384902.1">
    <property type="nucleotide sequence ID" value="NZ_FQVU01000001.1"/>
</dbReference>
<evidence type="ECO:0000313" key="4">
    <source>
        <dbReference type="Proteomes" id="UP000186132"/>
    </source>
</evidence>
<evidence type="ECO:0000256" key="1">
    <source>
        <dbReference type="SAM" id="MobiDB-lite"/>
    </source>
</evidence>
<feature type="compositionally biased region" description="Low complexity" evidence="1">
    <location>
        <begin position="51"/>
        <end position="88"/>
    </location>
</feature>
<dbReference type="AlphaFoldDB" id="A0A1M5CET5"/>
<feature type="transmembrane region" description="Helical" evidence="2">
    <location>
        <begin position="16"/>
        <end position="38"/>
    </location>
</feature>
<dbReference type="OrthoDB" id="9807888at2"/>
<reference evidence="3 4" key="1">
    <citation type="submission" date="2016-11" db="EMBL/GenBank/DDBJ databases">
        <authorList>
            <person name="Jaros S."/>
            <person name="Januszkiewicz K."/>
            <person name="Wedrychowicz H."/>
        </authorList>
    </citation>
    <scope>NUCLEOTIDE SEQUENCE [LARGE SCALE GENOMIC DNA]</scope>
    <source>
        <strain evidence="3 4">DSM 45627</strain>
    </source>
</reference>
<sequence>MVDEPPERDSEIRRRAAWLLGMLALVAALFVTLMVTFFNGSGGDSDSDDLAGPTTGPTATSSATSSSASASRSTRSSGTSPSSDTAGTPSGGASGSATGPSGSGSSGAKKASCPSDDPCALDSDVGDALKAINDYRTDNGKDAVKGSVSDAAKKCALSNGGDCSGGWAETQVPAADGGKAVEKIKQFGKLLSDMKSIELGWAYDPGAKQYYFAIVRQD</sequence>
<proteinExistence type="predicted"/>
<keyword evidence="2" id="KW-0472">Membrane</keyword>
<evidence type="ECO:0000256" key="2">
    <source>
        <dbReference type="SAM" id="Phobius"/>
    </source>
</evidence>
<keyword evidence="2" id="KW-1133">Transmembrane helix</keyword>